<dbReference type="Proteomes" id="UP000504637">
    <property type="component" value="Unplaced"/>
</dbReference>
<dbReference type="InterPro" id="IPR011009">
    <property type="entry name" value="Kinase-like_dom_sf"/>
</dbReference>
<keyword evidence="1" id="KW-1185">Reference proteome</keyword>
<name>A0A6J3LX99_9PEZI</name>
<accession>A0A6J3LX99</accession>
<dbReference type="PANTHER" id="PTHR36091:SF2">
    <property type="entry name" value="AMINOGLYCOSIDE PHOSPHOTRANSFERASE DOMAIN-CONTAINING PROTEIN"/>
    <property type="match status" value="1"/>
</dbReference>
<dbReference type="AlphaFoldDB" id="A0A6J3LX99"/>
<protein>
    <recommendedName>
        <fullName evidence="3">Aminoglycoside phosphotransferase domain-containing protein</fullName>
    </recommendedName>
</protein>
<dbReference type="RefSeq" id="XP_033457411.1">
    <property type="nucleotide sequence ID" value="XM_033608711.1"/>
</dbReference>
<sequence length="599" mass="68284">MNMRCFVSPYLLLHTGRYRIWACNSNAASIVSNLNRISRPNSIHVIGHPSRHSSTKASLKSDSTSSTDFYSYTSGRFVYNEQARLKERYVEFDVDELYAAAHRAIGQKHGSVKQMIKLAEGGFNRVFLLQMEDGFEIVAKIPYHIAAPAFYTTASEAATLTYLKSKGIPVPEVYAYCAQKGNPVRSEYILLEKASGVSAITRWAEMTVLEIKRLGHSIVELEKRLFELPFGAFGSLYFKHDIHQAQQAPLYADDESSDDDMQRFCIGPIADYMFWQGRKASLELDRGPWRSPVEYLEAIARNEILCTQKYGKPMEPAFPHNALELGVQYPSDYIRCLEDYTSLAPHLLPQPPTHPFNRPTLRHPDLTPSNIFIDPATGRTTCLIDWQHSIIQPQILAAGYPPAFENPDEAIPSNLDEPKLPEELSTISEHEQSEARALHRQRSLFHSYRVLTGGLNKPHHAALRDRMGRLLHLLVDFAGREWDGNNVTLRGAIMRTVQHWHLLPDTEGKICPVHFDEAEVERFNTLEERWAMMNAMLEEYRRRICGMNEDGWVRNEDSGPAKSELKNLEEEILAMCDGDVDDERAFRTGWPFRDRDGGE</sequence>
<reference evidence="2" key="2">
    <citation type="submission" date="2020-04" db="EMBL/GenBank/DDBJ databases">
        <authorList>
            <consortium name="NCBI Genome Project"/>
        </authorList>
    </citation>
    <scope>NUCLEOTIDE SEQUENCE</scope>
    <source>
        <strain evidence="2">CBS 342.82</strain>
    </source>
</reference>
<evidence type="ECO:0000313" key="1">
    <source>
        <dbReference type="Proteomes" id="UP000504637"/>
    </source>
</evidence>
<evidence type="ECO:0008006" key="3">
    <source>
        <dbReference type="Google" id="ProtNLM"/>
    </source>
</evidence>
<dbReference type="InterPro" id="IPR051035">
    <property type="entry name" value="Mito_inheritance_9"/>
</dbReference>
<organism evidence="2">
    <name type="scientific">Dissoconium aciculare CBS 342.82</name>
    <dbReference type="NCBI Taxonomy" id="1314786"/>
    <lineage>
        <taxon>Eukaryota</taxon>
        <taxon>Fungi</taxon>
        <taxon>Dikarya</taxon>
        <taxon>Ascomycota</taxon>
        <taxon>Pezizomycotina</taxon>
        <taxon>Dothideomycetes</taxon>
        <taxon>Dothideomycetidae</taxon>
        <taxon>Mycosphaerellales</taxon>
        <taxon>Dissoconiaceae</taxon>
        <taxon>Dissoconium</taxon>
    </lineage>
</organism>
<dbReference type="PANTHER" id="PTHR36091">
    <property type="entry name" value="ALTERED INHERITANCE OF MITOCHONDRIA PROTEIN 9, MITOCHONDRIAL"/>
    <property type="match status" value="1"/>
</dbReference>
<dbReference type="Gene3D" id="3.90.1200.10">
    <property type="match status" value="1"/>
</dbReference>
<gene>
    <name evidence="2" type="ORF">K489DRAFT_54801</name>
</gene>
<dbReference type="GO" id="GO:0005739">
    <property type="term" value="C:mitochondrion"/>
    <property type="evidence" value="ECO:0007669"/>
    <property type="project" value="TreeGrafter"/>
</dbReference>
<dbReference type="SUPFAM" id="SSF56112">
    <property type="entry name" value="Protein kinase-like (PK-like)"/>
    <property type="match status" value="1"/>
</dbReference>
<dbReference type="GeneID" id="54366511"/>
<proteinExistence type="predicted"/>
<dbReference type="OrthoDB" id="10003767at2759"/>
<reference evidence="2" key="3">
    <citation type="submission" date="2025-08" db="UniProtKB">
        <authorList>
            <consortium name="RefSeq"/>
        </authorList>
    </citation>
    <scope>IDENTIFICATION</scope>
    <source>
        <strain evidence="2">CBS 342.82</strain>
    </source>
</reference>
<reference evidence="2" key="1">
    <citation type="submission" date="2020-01" db="EMBL/GenBank/DDBJ databases">
        <authorList>
            <consortium name="DOE Joint Genome Institute"/>
            <person name="Haridas S."/>
            <person name="Albert R."/>
            <person name="Binder M."/>
            <person name="Bloem J."/>
            <person name="Labutti K."/>
            <person name="Salamov A."/>
            <person name="Andreopoulos B."/>
            <person name="Baker S.E."/>
            <person name="Barry K."/>
            <person name="Bills G."/>
            <person name="Bluhm B.H."/>
            <person name="Cannon C."/>
            <person name="Castanera R."/>
            <person name="Culley D.E."/>
            <person name="Daum C."/>
            <person name="Ezra D."/>
            <person name="Gonzalez J.B."/>
            <person name="Henrissat B."/>
            <person name="Kuo A."/>
            <person name="Liang C."/>
            <person name="Lipzen A."/>
            <person name="Lutzoni F."/>
            <person name="Magnuson J."/>
            <person name="Mondo S."/>
            <person name="Nolan M."/>
            <person name="Ohm R."/>
            <person name="Pangilinan J."/>
            <person name="Park H.-J."/>
            <person name="Ramirez L."/>
            <person name="Alfaro M."/>
            <person name="Sun H."/>
            <person name="Tritt A."/>
            <person name="Yoshinaga Y."/>
            <person name="Zwiers L.-H."/>
            <person name="Turgeon B.G."/>
            <person name="Goodwin S.B."/>
            <person name="Spatafora J.W."/>
            <person name="Crous P.W."/>
            <person name="Grigoriev I.V."/>
        </authorList>
    </citation>
    <scope>NUCLEOTIDE SEQUENCE</scope>
    <source>
        <strain evidence="2">CBS 342.82</strain>
    </source>
</reference>
<evidence type="ECO:0000313" key="2">
    <source>
        <dbReference type="RefSeq" id="XP_033457411.1"/>
    </source>
</evidence>